<dbReference type="PANTHER" id="PTHR47515">
    <property type="entry name" value="LOW CALCIUM RESPONSE LOCUS PROTEIN T"/>
    <property type="match status" value="1"/>
</dbReference>
<evidence type="ECO:0000313" key="2">
    <source>
        <dbReference type="EMBL" id="OJX60965.1"/>
    </source>
</evidence>
<dbReference type="InterPro" id="IPR012337">
    <property type="entry name" value="RNaseH-like_sf"/>
</dbReference>
<gene>
    <name evidence="2" type="ORF">BGO89_04110</name>
</gene>
<dbReference type="PANTHER" id="PTHR47515:SF2">
    <property type="entry name" value="INTEGRASE CORE DOMAIN PROTEIN"/>
    <property type="match status" value="1"/>
</dbReference>
<dbReference type="GO" id="GO:0003676">
    <property type="term" value="F:nucleic acid binding"/>
    <property type="evidence" value="ECO:0007669"/>
    <property type="project" value="InterPro"/>
</dbReference>
<dbReference type="Pfam" id="PF13683">
    <property type="entry name" value="rve_3"/>
    <property type="match status" value="1"/>
</dbReference>
<dbReference type="AlphaFoldDB" id="A0A1M3L5Z2"/>
<reference evidence="2 3" key="1">
    <citation type="submission" date="2016-09" db="EMBL/GenBank/DDBJ databases">
        <title>Genome-resolved meta-omics ties microbial dynamics to process performance in biotechnology for thiocyanate degradation.</title>
        <authorList>
            <person name="Kantor R.S."/>
            <person name="Huddy R.J."/>
            <person name="Iyer R."/>
            <person name="Thomas B.C."/>
            <person name="Brown C.T."/>
            <person name="Anantharaman K."/>
            <person name="Tringe S."/>
            <person name="Hettich R.L."/>
            <person name="Harrison S.T."/>
            <person name="Banfield J.F."/>
        </authorList>
    </citation>
    <scope>NUCLEOTIDE SEQUENCE [LARGE SCALE GENOMIC DNA]</scope>
    <source>
        <strain evidence="2">59-99</strain>
    </source>
</reference>
<dbReference type="NCBIfam" id="NF033516">
    <property type="entry name" value="transpos_IS3"/>
    <property type="match status" value="1"/>
</dbReference>
<sequence length="271" mass="31155">MARHAQERGVGQRRSCHLVHVSRSMYHYRHLLPSKTASLCDRIQAVSREHPAWGYRLVHGWLREQGEGSSLGRVRRLWQKMGFSALWRRKHRKIKRGMRINPSAEIANTVWCMDFAEGRLQNGRRFMSLLVKDEATAYGLEIAVASSFKARNVEAVLDRLVDTYGKPAYARCDNGGQLTASAEQAWAQRRGVQMAYIDPGKPWQNGSAESLVGTYRREVLDAEIFLTLKDAEVLSQRWKRMYNTQRPHSRHGYRPPASVYLAQITINSQNF</sequence>
<dbReference type="Pfam" id="PF13276">
    <property type="entry name" value="HTH_21"/>
    <property type="match status" value="1"/>
</dbReference>
<dbReference type="PROSITE" id="PS50994">
    <property type="entry name" value="INTEGRASE"/>
    <property type="match status" value="1"/>
</dbReference>
<dbReference type="InterPro" id="IPR036397">
    <property type="entry name" value="RNaseH_sf"/>
</dbReference>
<dbReference type="EMBL" id="MKVH01000003">
    <property type="protein sequence ID" value="OJX60965.1"/>
    <property type="molecule type" value="Genomic_DNA"/>
</dbReference>
<protein>
    <recommendedName>
        <fullName evidence="1">Integrase catalytic domain-containing protein</fullName>
    </recommendedName>
</protein>
<accession>A0A1M3L5Z2</accession>
<proteinExistence type="predicted"/>
<dbReference type="InterPro" id="IPR025948">
    <property type="entry name" value="HTH-like_dom"/>
</dbReference>
<dbReference type="InterPro" id="IPR048020">
    <property type="entry name" value="Transpos_IS3"/>
</dbReference>
<dbReference type="GO" id="GO:0015074">
    <property type="term" value="P:DNA integration"/>
    <property type="evidence" value="ECO:0007669"/>
    <property type="project" value="InterPro"/>
</dbReference>
<dbReference type="STRING" id="1895771.BGO89_04110"/>
<organism evidence="2 3">
    <name type="scientific">Candidatus Kapaibacterium thiocyanatum</name>
    <dbReference type="NCBI Taxonomy" id="1895771"/>
    <lineage>
        <taxon>Bacteria</taxon>
        <taxon>Pseudomonadati</taxon>
        <taxon>Candidatus Kapaibacteriota</taxon>
        <taxon>Candidatus Kapaibacteriia</taxon>
        <taxon>Candidatus Kapaibacteriales</taxon>
        <taxon>Candidatus Kapaibacteriaceae</taxon>
        <taxon>Candidatus Kapaibacterium</taxon>
    </lineage>
</organism>
<dbReference type="Gene3D" id="3.30.420.10">
    <property type="entry name" value="Ribonuclease H-like superfamily/Ribonuclease H"/>
    <property type="match status" value="1"/>
</dbReference>
<comment type="caution">
    <text evidence="2">The sequence shown here is derived from an EMBL/GenBank/DDBJ whole genome shotgun (WGS) entry which is preliminary data.</text>
</comment>
<name>A0A1M3L5Z2_9BACT</name>
<feature type="domain" description="Integrase catalytic" evidence="1">
    <location>
        <begin position="98"/>
        <end position="263"/>
    </location>
</feature>
<dbReference type="InterPro" id="IPR001584">
    <property type="entry name" value="Integrase_cat-core"/>
</dbReference>
<dbReference type="SUPFAM" id="SSF53098">
    <property type="entry name" value="Ribonuclease H-like"/>
    <property type="match status" value="1"/>
</dbReference>
<evidence type="ECO:0000313" key="3">
    <source>
        <dbReference type="Proteomes" id="UP000184233"/>
    </source>
</evidence>
<dbReference type="Proteomes" id="UP000184233">
    <property type="component" value="Unassembled WGS sequence"/>
</dbReference>
<evidence type="ECO:0000259" key="1">
    <source>
        <dbReference type="PROSITE" id="PS50994"/>
    </source>
</evidence>